<feature type="region of interest" description="Disordered" evidence="1">
    <location>
        <begin position="94"/>
        <end position="114"/>
    </location>
</feature>
<dbReference type="Gene3D" id="2.60.40.10">
    <property type="entry name" value="Immunoglobulins"/>
    <property type="match status" value="1"/>
</dbReference>
<protein>
    <recommendedName>
        <fullName evidence="5">Ig-like domain-containing protein</fullName>
    </recommendedName>
</protein>
<keyword evidence="4" id="KW-1185">Reference proteome</keyword>
<evidence type="ECO:0000313" key="4">
    <source>
        <dbReference type="Proteomes" id="UP000694421"/>
    </source>
</evidence>
<accession>A0A8D0BD46</accession>
<dbReference type="Proteomes" id="UP000694421">
    <property type="component" value="Unplaced"/>
</dbReference>
<organism evidence="3 4">
    <name type="scientific">Salvator merianae</name>
    <name type="common">Argentine black and white tegu</name>
    <name type="synonym">Tupinambis merianae</name>
    <dbReference type="NCBI Taxonomy" id="96440"/>
    <lineage>
        <taxon>Eukaryota</taxon>
        <taxon>Metazoa</taxon>
        <taxon>Chordata</taxon>
        <taxon>Craniata</taxon>
        <taxon>Vertebrata</taxon>
        <taxon>Euteleostomi</taxon>
        <taxon>Lepidosauria</taxon>
        <taxon>Squamata</taxon>
        <taxon>Bifurcata</taxon>
        <taxon>Unidentata</taxon>
        <taxon>Episquamata</taxon>
        <taxon>Laterata</taxon>
        <taxon>Teiioidea</taxon>
        <taxon>Teiidae</taxon>
        <taxon>Salvator</taxon>
    </lineage>
</organism>
<keyword evidence="2" id="KW-0732">Signal</keyword>
<feature type="chain" id="PRO_5034146627" description="Ig-like domain-containing protein" evidence="2">
    <location>
        <begin position="22"/>
        <end position="114"/>
    </location>
</feature>
<sequence length="114" mass="12261">MALPPPLALQIIILCNCSLLAKPSPQIQWQVDGNIITENSSQPDLKVTTLTQDNEVISSLRWTGSLEGDRSIICSGNNSLGVYTMQFLLSNQGTGETPLDSGSQHIPANTAIMH</sequence>
<dbReference type="GeneTree" id="ENSGT00990000210469"/>
<evidence type="ECO:0000256" key="1">
    <source>
        <dbReference type="SAM" id="MobiDB-lite"/>
    </source>
</evidence>
<feature type="signal peptide" evidence="2">
    <location>
        <begin position="1"/>
        <end position="21"/>
    </location>
</feature>
<dbReference type="AlphaFoldDB" id="A0A8D0BD46"/>
<dbReference type="Ensembl" id="ENSSMRT00000007714.1">
    <property type="protein sequence ID" value="ENSSMRP00000006575.1"/>
    <property type="gene ID" value="ENSSMRG00000005342.1"/>
</dbReference>
<dbReference type="InterPro" id="IPR013783">
    <property type="entry name" value="Ig-like_fold"/>
</dbReference>
<proteinExistence type="predicted"/>
<name>A0A8D0BD46_SALMN</name>
<evidence type="ECO:0000313" key="3">
    <source>
        <dbReference type="Ensembl" id="ENSSMRP00000006575.1"/>
    </source>
</evidence>
<reference evidence="3" key="2">
    <citation type="submission" date="2025-09" db="UniProtKB">
        <authorList>
            <consortium name="Ensembl"/>
        </authorList>
    </citation>
    <scope>IDENTIFICATION</scope>
</reference>
<evidence type="ECO:0000256" key="2">
    <source>
        <dbReference type="SAM" id="SignalP"/>
    </source>
</evidence>
<evidence type="ECO:0008006" key="5">
    <source>
        <dbReference type="Google" id="ProtNLM"/>
    </source>
</evidence>
<reference evidence="3" key="1">
    <citation type="submission" date="2025-08" db="UniProtKB">
        <authorList>
            <consortium name="Ensembl"/>
        </authorList>
    </citation>
    <scope>IDENTIFICATION</scope>
</reference>
<feature type="compositionally biased region" description="Polar residues" evidence="1">
    <location>
        <begin position="94"/>
        <end position="107"/>
    </location>
</feature>